<protein>
    <submittedName>
        <fullName evidence="2">Uncharacterized protein</fullName>
    </submittedName>
</protein>
<evidence type="ECO:0000313" key="2">
    <source>
        <dbReference type="EMBL" id="KAG8064935.1"/>
    </source>
</evidence>
<keyword evidence="3" id="KW-1185">Reference proteome</keyword>
<reference evidence="2" key="1">
    <citation type="journal article" date="2021" name="bioRxiv">
        <title>Whole Genome Assembly and Annotation of Northern Wild Rice, Zizania palustris L., Supports a Whole Genome Duplication in the Zizania Genus.</title>
        <authorList>
            <person name="Haas M."/>
            <person name="Kono T."/>
            <person name="Macchietto M."/>
            <person name="Millas R."/>
            <person name="McGilp L."/>
            <person name="Shao M."/>
            <person name="Duquette J."/>
            <person name="Hirsch C.N."/>
            <person name="Kimball J."/>
        </authorList>
    </citation>
    <scope>NUCLEOTIDE SEQUENCE</scope>
    <source>
        <tissue evidence="2">Fresh leaf tissue</tissue>
    </source>
</reference>
<dbReference type="EMBL" id="JAAALK010000285">
    <property type="protein sequence ID" value="KAG8064935.1"/>
    <property type="molecule type" value="Genomic_DNA"/>
</dbReference>
<gene>
    <name evidence="2" type="ORF">GUJ93_ZPchr0004g38296</name>
</gene>
<evidence type="ECO:0000256" key="1">
    <source>
        <dbReference type="SAM" id="MobiDB-lite"/>
    </source>
</evidence>
<sequence length="75" mass="8272">MAIRAQIHRHAIREEDDKAAVDPAAMRTATQAQSRYRANREEGGNTLAKLPPTMTAAREARCCTTREGHARTLAV</sequence>
<feature type="compositionally biased region" description="Basic residues" evidence="1">
    <location>
        <begin position="1"/>
        <end position="11"/>
    </location>
</feature>
<name>A0A8J5VFL0_ZIZPA</name>
<organism evidence="2 3">
    <name type="scientific">Zizania palustris</name>
    <name type="common">Northern wild rice</name>
    <dbReference type="NCBI Taxonomy" id="103762"/>
    <lineage>
        <taxon>Eukaryota</taxon>
        <taxon>Viridiplantae</taxon>
        <taxon>Streptophyta</taxon>
        <taxon>Embryophyta</taxon>
        <taxon>Tracheophyta</taxon>
        <taxon>Spermatophyta</taxon>
        <taxon>Magnoliopsida</taxon>
        <taxon>Liliopsida</taxon>
        <taxon>Poales</taxon>
        <taxon>Poaceae</taxon>
        <taxon>BOP clade</taxon>
        <taxon>Oryzoideae</taxon>
        <taxon>Oryzeae</taxon>
        <taxon>Zizaniinae</taxon>
        <taxon>Zizania</taxon>
    </lineage>
</organism>
<reference evidence="2" key="2">
    <citation type="submission" date="2021-02" db="EMBL/GenBank/DDBJ databases">
        <authorList>
            <person name="Kimball J.A."/>
            <person name="Haas M.W."/>
            <person name="Macchietto M."/>
            <person name="Kono T."/>
            <person name="Duquette J."/>
            <person name="Shao M."/>
        </authorList>
    </citation>
    <scope>NUCLEOTIDE SEQUENCE</scope>
    <source>
        <tissue evidence="2">Fresh leaf tissue</tissue>
    </source>
</reference>
<evidence type="ECO:0000313" key="3">
    <source>
        <dbReference type="Proteomes" id="UP000729402"/>
    </source>
</evidence>
<comment type="caution">
    <text evidence="2">The sequence shown here is derived from an EMBL/GenBank/DDBJ whole genome shotgun (WGS) entry which is preliminary data.</text>
</comment>
<dbReference type="Proteomes" id="UP000729402">
    <property type="component" value="Unassembled WGS sequence"/>
</dbReference>
<feature type="region of interest" description="Disordered" evidence="1">
    <location>
        <begin position="1"/>
        <end position="56"/>
    </location>
</feature>
<proteinExistence type="predicted"/>
<dbReference type="AlphaFoldDB" id="A0A8J5VFL0"/>
<accession>A0A8J5VFL0</accession>